<dbReference type="PATRIC" id="fig|13690.10.peg.5577"/>
<evidence type="ECO:0000256" key="1">
    <source>
        <dbReference type="ARBA" id="ARBA00001936"/>
    </source>
</evidence>
<dbReference type="PANTHER" id="PTHR48073:SF2">
    <property type="entry name" value="O-SUCCINYLBENZOATE SYNTHASE"/>
    <property type="match status" value="1"/>
</dbReference>
<dbReference type="InterPro" id="IPR013370">
    <property type="entry name" value="Chloromuconate_cycloisomerase"/>
</dbReference>
<dbReference type="SFLD" id="SFLDS00001">
    <property type="entry name" value="Enolase"/>
    <property type="match status" value="1"/>
</dbReference>
<comment type="similarity">
    <text evidence="3">Belongs to the mandelate racemase/muconate lactonizing enzyme family.</text>
</comment>
<protein>
    <submittedName>
        <fullName evidence="9">Muconate cycloisomerase I</fullName>
        <ecNumber evidence="9">5.5.1.1</ecNumber>
    </submittedName>
</protein>
<dbReference type="InterPro" id="IPR018110">
    <property type="entry name" value="Mandel_Rmase/mucon_lact_enz_CS"/>
</dbReference>
<dbReference type="InterPro" id="IPR013342">
    <property type="entry name" value="Mandelate_racemase_C"/>
</dbReference>
<keyword evidence="4" id="KW-0479">Metal-binding</keyword>
<evidence type="ECO:0000256" key="5">
    <source>
        <dbReference type="ARBA" id="ARBA00022797"/>
    </source>
</evidence>
<evidence type="ECO:0000259" key="8">
    <source>
        <dbReference type="SMART" id="SM00922"/>
    </source>
</evidence>
<keyword evidence="7 9" id="KW-0413">Isomerase</keyword>
<dbReference type="GO" id="GO:0018849">
    <property type="term" value="F:muconate cycloisomerase activity"/>
    <property type="evidence" value="ECO:0007669"/>
    <property type="project" value="UniProtKB-EC"/>
</dbReference>
<dbReference type="Gene3D" id="3.20.20.120">
    <property type="entry name" value="Enolase-like C-terminal domain"/>
    <property type="match status" value="1"/>
</dbReference>
<comment type="pathway">
    <text evidence="2">Aromatic compound metabolism.</text>
</comment>
<keyword evidence="6" id="KW-0464">Manganese</keyword>
<name>A0A084E1T9_SPHYA</name>
<evidence type="ECO:0000256" key="3">
    <source>
        <dbReference type="ARBA" id="ARBA00008031"/>
    </source>
</evidence>
<dbReference type="InterPro" id="IPR013341">
    <property type="entry name" value="Mandelate_racemase_N_dom"/>
</dbReference>
<dbReference type="EC" id="5.5.1.1" evidence="9"/>
<dbReference type="GO" id="GO:0018850">
    <property type="term" value="F:chloromuconate cycloisomerase activity"/>
    <property type="evidence" value="ECO:0007669"/>
    <property type="project" value="InterPro"/>
</dbReference>
<comment type="caution">
    <text evidence="9">The sequence shown here is derived from an EMBL/GenBank/DDBJ whole genome shotgun (WGS) entry which is preliminary data.</text>
</comment>
<dbReference type="GO" id="GO:0000287">
    <property type="term" value="F:magnesium ion binding"/>
    <property type="evidence" value="ECO:0007669"/>
    <property type="project" value="UniProtKB-ARBA"/>
</dbReference>
<dbReference type="InterPro" id="IPR029017">
    <property type="entry name" value="Enolase-like_N"/>
</dbReference>
<dbReference type="GO" id="GO:0030145">
    <property type="term" value="F:manganese ion binding"/>
    <property type="evidence" value="ECO:0007669"/>
    <property type="project" value="InterPro"/>
</dbReference>
<dbReference type="InterPro" id="IPR029065">
    <property type="entry name" value="Enolase_C-like"/>
</dbReference>
<dbReference type="eggNOG" id="COG1961">
    <property type="taxonomic scope" value="Bacteria"/>
</dbReference>
<evidence type="ECO:0000256" key="7">
    <source>
        <dbReference type="ARBA" id="ARBA00023235"/>
    </source>
</evidence>
<dbReference type="Pfam" id="PF02746">
    <property type="entry name" value="MR_MLE_N"/>
    <property type="match status" value="1"/>
</dbReference>
<feature type="domain" description="Mandelate racemase/muconate lactonizing enzyme C-terminal" evidence="8">
    <location>
        <begin position="146"/>
        <end position="243"/>
    </location>
</feature>
<organism evidence="9 10">
    <name type="scientific">Sphingobium yanoikuyae</name>
    <name type="common">Sphingomonas yanoikuyae</name>
    <dbReference type="NCBI Taxonomy" id="13690"/>
    <lineage>
        <taxon>Bacteria</taxon>
        <taxon>Pseudomonadati</taxon>
        <taxon>Pseudomonadota</taxon>
        <taxon>Alphaproteobacteria</taxon>
        <taxon>Sphingomonadales</taxon>
        <taxon>Sphingomonadaceae</taxon>
        <taxon>Sphingobium</taxon>
    </lineage>
</organism>
<proteinExistence type="inferred from homology"/>
<dbReference type="GO" id="GO:0009063">
    <property type="term" value="P:amino acid catabolic process"/>
    <property type="evidence" value="ECO:0007669"/>
    <property type="project" value="InterPro"/>
</dbReference>
<evidence type="ECO:0000313" key="9">
    <source>
        <dbReference type="EMBL" id="KEZ11931.1"/>
    </source>
</evidence>
<dbReference type="SMART" id="SM00922">
    <property type="entry name" value="MR_MLE"/>
    <property type="match status" value="1"/>
</dbReference>
<dbReference type="SUPFAM" id="SSF51604">
    <property type="entry name" value="Enolase C-terminal domain-like"/>
    <property type="match status" value="1"/>
</dbReference>
<dbReference type="AlphaFoldDB" id="A0A084E1T9"/>
<dbReference type="GO" id="GO:0006518">
    <property type="term" value="P:peptide metabolic process"/>
    <property type="evidence" value="ECO:0007669"/>
    <property type="project" value="UniProtKB-ARBA"/>
</dbReference>
<accession>A0A084E1T9</accession>
<dbReference type="InterPro" id="IPR036849">
    <property type="entry name" value="Enolase-like_C_sf"/>
</dbReference>
<evidence type="ECO:0000256" key="2">
    <source>
        <dbReference type="ARBA" id="ARBA00005211"/>
    </source>
</evidence>
<dbReference type="SUPFAM" id="SSF54826">
    <property type="entry name" value="Enolase N-terminal domain-like"/>
    <property type="match status" value="1"/>
</dbReference>
<dbReference type="PROSITE" id="PS00909">
    <property type="entry name" value="MR_MLE_2"/>
    <property type="match status" value="1"/>
</dbReference>
<evidence type="ECO:0000256" key="6">
    <source>
        <dbReference type="ARBA" id="ARBA00023211"/>
    </source>
</evidence>
<dbReference type="SFLD" id="SFLDG00180">
    <property type="entry name" value="muconate_cycloisomerase"/>
    <property type="match status" value="1"/>
</dbReference>
<dbReference type="Pfam" id="PF13378">
    <property type="entry name" value="MR_MLE_C"/>
    <property type="match status" value="1"/>
</dbReference>
<dbReference type="EMBL" id="JGVR01000096">
    <property type="protein sequence ID" value="KEZ11931.1"/>
    <property type="molecule type" value="Genomic_DNA"/>
</dbReference>
<keyword evidence="5" id="KW-0058">Aromatic hydrocarbons catabolism</keyword>
<dbReference type="Gene3D" id="3.30.390.10">
    <property type="entry name" value="Enolase-like, N-terminal domain"/>
    <property type="match status" value="1"/>
</dbReference>
<dbReference type="Proteomes" id="UP000028534">
    <property type="component" value="Unassembled WGS sequence"/>
</dbReference>
<gene>
    <name evidence="9" type="primary">catB</name>
    <name evidence="9" type="ORF">CP98_05365</name>
</gene>
<reference evidence="9 10" key="1">
    <citation type="submission" date="2014-03" db="EMBL/GenBank/DDBJ databases">
        <title>Genome sequence of Sphingobium yanoikuyae B1.</title>
        <authorList>
            <person name="Gan H.M."/>
            <person name="Gan H.Y."/>
            <person name="Savka M.A."/>
        </authorList>
    </citation>
    <scope>NUCLEOTIDE SEQUENCE [LARGE SCALE GENOMIC DNA]</scope>
    <source>
        <strain evidence="9 10">B1</strain>
    </source>
</reference>
<dbReference type="GO" id="GO:0016854">
    <property type="term" value="F:racemase and epimerase activity"/>
    <property type="evidence" value="ECO:0007669"/>
    <property type="project" value="UniProtKB-ARBA"/>
</dbReference>
<sequence>MIAIERVETILLDVPTVRPHVLAMTTMHHQTLCLVRIFCSDGTVGIGEATTIGGLSYGPESPEGAKLAIDTYFTPVLQGRDAERPGEIMAALSRMIVGNHFAKSAIETALYDALGKRVGLPVSEFFGGRLRDTLPVLWVLASGQTAKDIAEAEAMIDQRRHNVFKLKIGKRPLPEDVAHVAAIKRALGDRASIRVDVNMAWNEATAIRGVSMLADVGCDLIEQPISRDNREGMARLSARSPIPIMADESLQGPADAYQAACSAVAPVFAVKIEGSVAKIVKLEHAWRRLDGRNDDGFQVAPFPG</sequence>
<comment type="cofactor">
    <cofactor evidence="1">
        <name>Mn(2+)</name>
        <dbReference type="ChEBI" id="CHEBI:29035"/>
    </cofactor>
</comment>
<dbReference type="eggNOG" id="COG4948">
    <property type="taxonomic scope" value="Bacteria"/>
</dbReference>
<dbReference type="NCBIfam" id="TIGR02534">
    <property type="entry name" value="mucon_cyclo"/>
    <property type="match status" value="1"/>
</dbReference>
<evidence type="ECO:0000313" key="10">
    <source>
        <dbReference type="Proteomes" id="UP000028534"/>
    </source>
</evidence>
<evidence type="ECO:0000256" key="4">
    <source>
        <dbReference type="ARBA" id="ARBA00022723"/>
    </source>
</evidence>
<dbReference type="PANTHER" id="PTHR48073">
    <property type="entry name" value="O-SUCCINYLBENZOATE SYNTHASE-RELATED"/>
    <property type="match status" value="1"/>
</dbReference>